<evidence type="ECO:0000313" key="2">
    <source>
        <dbReference type="EMBL" id="KLU91763.1"/>
    </source>
</evidence>
<dbReference type="PANTHER" id="PTHR43736:SF1">
    <property type="entry name" value="DIHYDRONEOPTERIN TRIPHOSPHATE DIPHOSPHATASE"/>
    <property type="match status" value="1"/>
</dbReference>
<dbReference type="Pfam" id="PF00293">
    <property type="entry name" value="NUDIX"/>
    <property type="match status" value="1"/>
</dbReference>
<protein>
    <recommendedName>
        <fullName evidence="1">Nudix hydrolase domain-containing protein</fullName>
    </recommendedName>
</protein>
<dbReference type="VEuPathDB" id="FungiDB:MAPG_10712"/>
<dbReference type="Proteomes" id="UP000011715">
    <property type="component" value="Unassembled WGS sequence"/>
</dbReference>
<dbReference type="EMBL" id="GL876978">
    <property type="protein sequence ID" value="KLU91763.1"/>
    <property type="molecule type" value="Genomic_DNA"/>
</dbReference>
<sequence>MHSPKPSLRIYPHLLQACFRQTPRISGARRRTWQFMATENAHPQGGPVDPHVLGLTAAEFRKLRPSPSGKPFDKVVVGAAIIRHAAASGPGDVKTPTILLLKRAAHEIYYPDVFELPSGKVDPEDRSIRDALAREVHEETGLEVADVVAELQPMVYETTRTVTDGAGLESSVTKSAIQLNYVVSVAGDAEDGVTLRPEEHSESCWATETVAGTLDVTALMMEVVREAFRWVSRSSHTKLV</sequence>
<dbReference type="PANTHER" id="PTHR43736">
    <property type="entry name" value="ADP-RIBOSE PYROPHOSPHATASE"/>
    <property type="match status" value="1"/>
</dbReference>
<dbReference type="STRING" id="644358.A0A0C4EDB7"/>
<evidence type="ECO:0000313" key="4">
    <source>
        <dbReference type="Proteomes" id="UP000011715"/>
    </source>
</evidence>
<reference evidence="3" key="4">
    <citation type="journal article" date="2015" name="G3 (Bethesda)">
        <title>Genome sequences of three phytopathogenic species of the Magnaporthaceae family of fungi.</title>
        <authorList>
            <person name="Okagaki L.H."/>
            <person name="Nunes C.C."/>
            <person name="Sailsbery J."/>
            <person name="Clay B."/>
            <person name="Brown D."/>
            <person name="John T."/>
            <person name="Oh Y."/>
            <person name="Young N."/>
            <person name="Fitzgerald M."/>
            <person name="Haas B.J."/>
            <person name="Zeng Q."/>
            <person name="Young S."/>
            <person name="Adiconis X."/>
            <person name="Fan L."/>
            <person name="Levin J.Z."/>
            <person name="Mitchell T.K."/>
            <person name="Okubara P.A."/>
            <person name="Farman M.L."/>
            <person name="Kohn L.M."/>
            <person name="Birren B."/>
            <person name="Ma L.-J."/>
            <person name="Dean R.A."/>
        </authorList>
    </citation>
    <scope>NUCLEOTIDE SEQUENCE</scope>
    <source>
        <strain evidence="3">ATCC 64411 / 73-15</strain>
    </source>
</reference>
<evidence type="ECO:0000259" key="1">
    <source>
        <dbReference type="PROSITE" id="PS51462"/>
    </source>
</evidence>
<proteinExistence type="predicted"/>
<evidence type="ECO:0000313" key="3">
    <source>
        <dbReference type="EnsemblFungi" id="MAPG_10712T0"/>
    </source>
</evidence>
<dbReference type="PROSITE" id="PS51462">
    <property type="entry name" value="NUDIX"/>
    <property type="match status" value="1"/>
</dbReference>
<dbReference type="OrthoDB" id="276276at2759"/>
<dbReference type="CDD" id="cd02883">
    <property type="entry name" value="NUDIX_Hydrolase"/>
    <property type="match status" value="1"/>
</dbReference>
<reference evidence="3" key="5">
    <citation type="submission" date="2015-06" db="UniProtKB">
        <authorList>
            <consortium name="EnsemblFungi"/>
        </authorList>
    </citation>
    <scope>IDENTIFICATION</scope>
    <source>
        <strain evidence="3">ATCC 64411</strain>
    </source>
</reference>
<dbReference type="EnsemblFungi" id="MAPG_10712T0">
    <property type="protein sequence ID" value="MAPG_10712T0"/>
    <property type="gene ID" value="MAPG_10712"/>
</dbReference>
<feature type="domain" description="Nudix hydrolase" evidence="1">
    <location>
        <begin position="82"/>
        <end position="240"/>
    </location>
</feature>
<keyword evidence="4" id="KW-1185">Reference proteome</keyword>
<dbReference type="InterPro" id="IPR000086">
    <property type="entry name" value="NUDIX_hydrolase_dom"/>
</dbReference>
<dbReference type="Gene3D" id="3.90.79.10">
    <property type="entry name" value="Nucleoside Triphosphate Pyrophosphohydrolase"/>
    <property type="match status" value="1"/>
</dbReference>
<dbReference type="SUPFAM" id="SSF55811">
    <property type="entry name" value="Nudix"/>
    <property type="match status" value="1"/>
</dbReference>
<reference evidence="4" key="2">
    <citation type="submission" date="2010-05" db="EMBL/GenBank/DDBJ databases">
        <title>The genome sequence of Magnaporthe poae strain ATCC 64411.</title>
        <authorList>
            <person name="Ma L.-J."/>
            <person name="Dead R."/>
            <person name="Young S."/>
            <person name="Zeng Q."/>
            <person name="Koehrsen M."/>
            <person name="Alvarado L."/>
            <person name="Berlin A."/>
            <person name="Chapman S.B."/>
            <person name="Chen Z."/>
            <person name="Freedman E."/>
            <person name="Gellesch M."/>
            <person name="Goldberg J."/>
            <person name="Griggs A."/>
            <person name="Gujja S."/>
            <person name="Heilman E.R."/>
            <person name="Heiman D."/>
            <person name="Hepburn T."/>
            <person name="Howarth C."/>
            <person name="Jen D."/>
            <person name="Larson L."/>
            <person name="Mehta T."/>
            <person name="Neiman D."/>
            <person name="Pearson M."/>
            <person name="Roberts A."/>
            <person name="Saif S."/>
            <person name="Shea T."/>
            <person name="Shenoy N."/>
            <person name="Sisk P."/>
            <person name="Stolte C."/>
            <person name="Sykes S."/>
            <person name="Walk T."/>
            <person name="White J."/>
            <person name="Yandava C."/>
            <person name="Haas B."/>
            <person name="Nusbaum C."/>
            <person name="Birren B."/>
        </authorList>
    </citation>
    <scope>NUCLEOTIDE SEQUENCE [LARGE SCALE GENOMIC DNA]</scope>
    <source>
        <strain evidence="4">ATCC 64411 / 73-15</strain>
    </source>
</reference>
<dbReference type="OMA" id="AIQLNYV"/>
<dbReference type="AlphaFoldDB" id="A0A0C4EDB7"/>
<dbReference type="EMBL" id="ADBL01002649">
    <property type="status" value="NOT_ANNOTATED_CDS"/>
    <property type="molecule type" value="Genomic_DNA"/>
</dbReference>
<dbReference type="eggNOG" id="ENOG502STAY">
    <property type="taxonomic scope" value="Eukaryota"/>
</dbReference>
<reference evidence="2" key="3">
    <citation type="submission" date="2011-03" db="EMBL/GenBank/DDBJ databases">
        <title>Annotation of Magnaporthe poae ATCC 64411.</title>
        <authorList>
            <person name="Ma L.-J."/>
            <person name="Dead R."/>
            <person name="Young S.K."/>
            <person name="Zeng Q."/>
            <person name="Gargeya S."/>
            <person name="Fitzgerald M."/>
            <person name="Haas B."/>
            <person name="Abouelleil A."/>
            <person name="Alvarado L."/>
            <person name="Arachchi H.M."/>
            <person name="Berlin A."/>
            <person name="Brown A."/>
            <person name="Chapman S.B."/>
            <person name="Chen Z."/>
            <person name="Dunbar C."/>
            <person name="Freedman E."/>
            <person name="Gearin G."/>
            <person name="Gellesch M."/>
            <person name="Goldberg J."/>
            <person name="Griggs A."/>
            <person name="Gujja S."/>
            <person name="Heiman D."/>
            <person name="Howarth C."/>
            <person name="Larson L."/>
            <person name="Lui A."/>
            <person name="MacDonald P.J.P."/>
            <person name="Mehta T."/>
            <person name="Montmayeur A."/>
            <person name="Murphy C."/>
            <person name="Neiman D."/>
            <person name="Pearson M."/>
            <person name="Priest M."/>
            <person name="Roberts A."/>
            <person name="Saif S."/>
            <person name="Shea T."/>
            <person name="Shenoy N."/>
            <person name="Sisk P."/>
            <person name="Stolte C."/>
            <person name="Sykes S."/>
            <person name="Yandava C."/>
            <person name="Wortman J."/>
            <person name="Nusbaum C."/>
            <person name="Birren B."/>
        </authorList>
    </citation>
    <scope>NUCLEOTIDE SEQUENCE</scope>
    <source>
        <strain evidence="2">ATCC 64411</strain>
    </source>
</reference>
<name>A0A0C4EDB7_MAGP6</name>
<reference evidence="2" key="1">
    <citation type="submission" date="2010-05" db="EMBL/GenBank/DDBJ databases">
        <title>The Genome Sequence of Magnaporthe poae strain ATCC 64411.</title>
        <authorList>
            <consortium name="The Broad Institute Genome Sequencing Platform"/>
            <consortium name="Broad Institute Genome Sequencing Center for Infectious Disease"/>
            <person name="Ma L.-J."/>
            <person name="Dead R."/>
            <person name="Young S."/>
            <person name="Zeng Q."/>
            <person name="Koehrsen M."/>
            <person name="Alvarado L."/>
            <person name="Berlin A."/>
            <person name="Chapman S.B."/>
            <person name="Chen Z."/>
            <person name="Freedman E."/>
            <person name="Gellesch M."/>
            <person name="Goldberg J."/>
            <person name="Griggs A."/>
            <person name="Gujja S."/>
            <person name="Heilman E.R."/>
            <person name="Heiman D."/>
            <person name="Hepburn T."/>
            <person name="Howarth C."/>
            <person name="Jen D."/>
            <person name="Larson L."/>
            <person name="Mehta T."/>
            <person name="Neiman D."/>
            <person name="Pearson M."/>
            <person name="Roberts A."/>
            <person name="Saif S."/>
            <person name="Shea T."/>
            <person name="Shenoy N."/>
            <person name="Sisk P."/>
            <person name="Stolte C."/>
            <person name="Sykes S."/>
            <person name="Walk T."/>
            <person name="White J."/>
            <person name="Yandava C."/>
            <person name="Haas B."/>
            <person name="Nusbaum C."/>
            <person name="Birren B."/>
        </authorList>
    </citation>
    <scope>NUCLEOTIDE SEQUENCE</scope>
    <source>
        <strain evidence="2">ATCC 64411</strain>
    </source>
</reference>
<organism evidence="3 4">
    <name type="scientific">Magnaporthiopsis poae (strain ATCC 64411 / 73-15)</name>
    <name type="common">Kentucky bluegrass fungus</name>
    <name type="synonym">Magnaporthe poae</name>
    <dbReference type="NCBI Taxonomy" id="644358"/>
    <lineage>
        <taxon>Eukaryota</taxon>
        <taxon>Fungi</taxon>
        <taxon>Dikarya</taxon>
        <taxon>Ascomycota</taxon>
        <taxon>Pezizomycotina</taxon>
        <taxon>Sordariomycetes</taxon>
        <taxon>Sordariomycetidae</taxon>
        <taxon>Magnaporthales</taxon>
        <taxon>Magnaporthaceae</taxon>
        <taxon>Magnaporthiopsis</taxon>
    </lineage>
</organism>
<dbReference type="InterPro" id="IPR015797">
    <property type="entry name" value="NUDIX_hydrolase-like_dom_sf"/>
</dbReference>
<gene>
    <name evidence="2" type="ORF">MAPG_10712</name>
</gene>
<accession>A0A0C4EDB7</accession>